<comment type="caution">
    <text evidence="2">The sequence shown here is derived from an EMBL/GenBank/DDBJ whole genome shotgun (WGS) entry which is preliminary data.</text>
</comment>
<organism evidence="2 3">
    <name type="scientific">Streptomyces roseus</name>
    <dbReference type="NCBI Taxonomy" id="66430"/>
    <lineage>
        <taxon>Bacteria</taxon>
        <taxon>Bacillati</taxon>
        <taxon>Actinomycetota</taxon>
        <taxon>Actinomycetes</taxon>
        <taxon>Kitasatosporales</taxon>
        <taxon>Streptomycetaceae</taxon>
        <taxon>Streptomyces</taxon>
    </lineage>
</organism>
<gene>
    <name evidence="2" type="ORF">ACS04_09900</name>
</gene>
<dbReference type="EMBL" id="LFML01000035">
    <property type="protein sequence ID" value="KMO98000.1"/>
    <property type="molecule type" value="Genomic_DNA"/>
</dbReference>
<keyword evidence="3" id="KW-1185">Reference proteome</keyword>
<evidence type="ECO:0000313" key="3">
    <source>
        <dbReference type="Proteomes" id="UP000035932"/>
    </source>
</evidence>
<feature type="region of interest" description="Disordered" evidence="1">
    <location>
        <begin position="13"/>
        <end position="41"/>
    </location>
</feature>
<evidence type="ECO:0000256" key="1">
    <source>
        <dbReference type="SAM" id="MobiDB-lite"/>
    </source>
</evidence>
<dbReference type="AlphaFoldDB" id="A0A0J6XPH2"/>
<reference evidence="2 3" key="1">
    <citation type="submission" date="2015-06" db="EMBL/GenBank/DDBJ databases">
        <title>Recapitulation of the evolution of biosynthetic gene clusters reveals hidden chemical diversity on bacterial genomes.</title>
        <authorList>
            <person name="Cruz-Morales P."/>
            <person name="Martinez-Guerrero C."/>
            <person name="Morales-Escalante M.A."/>
            <person name="Yanez-Guerra L.A."/>
            <person name="Kopp J.F."/>
            <person name="Feldmann J."/>
            <person name="Ramos-Aboites H.E."/>
            <person name="Barona-Gomez F."/>
        </authorList>
    </citation>
    <scope>NUCLEOTIDE SEQUENCE [LARGE SCALE GENOMIC DNA]</scope>
    <source>
        <strain evidence="2 3">ATCC 31245</strain>
    </source>
</reference>
<name>A0A0J6XPH2_9ACTN</name>
<dbReference type="PATRIC" id="fig|66430.4.peg.4360"/>
<protein>
    <submittedName>
        <fullName evidence="2">Uncharacterized protein</fullName>
    </submittedName>
</protein>
<dbReference type="Proteomes" id="UP000035932">
    <property type="component" value="Unassembled WGS sequence"/>
</dbReference>
<evidence type="ECO:0000313" key="2">
    <source>
        <dbReference type="EMBL" id="KMO98000.1"/>
    </source>
</evidence>
<dbReference type="RefSeq" id="WP_048476175.1">
    <property type="nucleotide sequence ID" value="NZ_JBIRUD010000046.1"/>
</dbReference>
<proteinExistence type="predicted"/>
<accession>A0A0J6XPH2</accession>
<sequence length="115" mass="12745">MTENKALKKAIRKHMAETGEPFNTARRSVLASHQEPRDGSIGHAAARAYNPLGSVASRSYRPLGSIDVAKLIMPRYDVAKFIAPRYDVAKLIRPNYDMAKFIGMSRTPVGRDIST</sequence>